<dbReference type="Proteomes" id="UP001432062">
    <property type="component" value="Chromosome"/>
</dbReference>
<evidence type="ECO:0000313" key="2">
    <source>
        <dbReference type="Proteomes" id="UP001432062"/>
    </source>
</evidence>
<organism evidence="1 2">
    <name type="scientific">Nocardia vinacea</name>
    <dbReference type="NCBI Taxonomy" id="96468"/>
    <lineage>
        <taxon>Bacteria</taxon>
        <taxon>Bacillati</taxon>
        <taxon>Actinomycetota</taxon>
        <taxon>Actinomycetes</taxon>
        <taxon>Mycobacteriales</taxon>
        <taxon>Nocardiaceae</taxon>
        <taxon>Nocardia</taxon>
    </lineage>
</organism>
<reference evidence="1" key="1">
    <citation type="submission" date="2022-10" db="EMBL/GenBank/DDBJ databases">
        <title>The complete genomes of actinobacterial strains from the NBC collection.</title>
        <authorList>
            <person name="Joergensen T.S."/>
            <person name="Alvarez Arevalo M."/>
            <person name="Sterndorff E.B."/>
            <person name="Faurdal D."/>
            <person name="Vuksanovic O."/>
            <person name="Mourched A.-S."/>
            <person name="Charusanti P."/>
            <person name="Shaw S."/>
            <person name="Blin K."/>
            <person name="Weber T."/>
        </authorList>
    </citation>
    <scope>NUCLEOTIDE SEQUENCE</scope>
    <source>
        <strain evidence="1">NBC_01482</strain>
    </source>
</reference>
<proteinExistence type="predicted"/>
<accession>A0ABZ1YTB2</accession>
<gene>
    <name evidence="1" type="ORF">OG563_47040</name>
</gene>
<protein>
    <submittedName>
        <fullName evidence="1">Uncharacterized protein</fullName>
    </submittedName>
</protein>
<name>A0ABZ1YTB2_9NOCA</name>
<evidence type="ECO:0000313" key="1">
    <source>
        <dbReference type="EMBL" id="WUV46512.1"/>
    </source>
</evidence>
<sequence>MSALSDKINRQNELAGIPITGKEFRYLGGTRPITCVSAAFAAGQAAAAVEAVG</sequence>
<dbReference type="EMBL" id="CP109441">
    <property type="protein sequence ID" value="WUV46512.1"/>
    <property type="molecule type" value="Genomic_DNA"/>
</dbReference>
<dbReference type="RefSeq" id="WP_329410296.1">
    <property type="nucleotide sequence ID" value="NZ_CP109441.1"/>
</dbReference>
<keyword evidence="2" id="KW-1185">Reference proteome</keyword>